<feature type="domain" description="Signal transduction histidine kinase dimerisation/phosphoacceptor" evidence="4">
    <location>
        <begin position="1"/>
        <end position="62"/>
    </location>
</feature>
<evidence type="ECO:0000256" key="1">
    <source>
        <dbReference type="ARBA" id="ARBA00000085"/>
    </source>
</evidence>
<protein>
    <recommendedName>
        <fullName evidence="3">histidine kinase</fullName>
        <ecNumber evidence="3">2.7.13.3</ecNumber>
    </recommendedName>
</protein>
<reference evidence="5" key="1">
    <citation type="submission" date="2024-07" db="EMBL/GenBank/DDBJ databases">
        <authorList>
            <person name="Li J."/>
            <person name="Wei H."/>
            <person name="Ma J."/>
        </authorList>
    </citation>
    <scope>NUCLEOTIDE SEQUENCE</scope>
    <source>
        <strain evidence="5">AMU7</strain>
    </source>
</reference>
<dbReference type="RefSeq" id="WP_280628059.1">
    <property type="nucleotide sequence ID" value="NZ_CP165735.1"/>
</dbReference>
<evidence type="ECO:0000256" key="3">
    <source>
        <dbReference type="ARBA" id="ARBA00012438"/>
    </source>
</evidence>
<keyword evidence="5" id="KW-0418">Kinase</keyword>
<dbReference type="Pfam" id="PF00512">
    <property type="entry name" value="HisKA"/>
    <property type="match status" value="1"/>
</dbReference>
<dbReference type="EMBL" id="CP165735">
    <property type="protein sequence ID" value="XDV73806.1"/>
    <property type="molecule type" value="Genomic_DNA"/>
</dbReference>
<dbReference type="CDD" id="cd00082">
    <property type="entry name" value="HisKA"/>
    <property type="match status" value="1"/>
</dbReference>
<evidence type="ECO:0000259" key="4">
    <source>
        <dbReference type="SMART" id="SM00388"/>
    </source>
</evidence>
<gene>
    <name evidence="5" type="ORF">ABQM86_21705</name>
</gene>
<dbReference type="EC" id="2.7.13.3" evidence="3"/>
<dbReference type="SUPFAM" id="SSF47384">
    <property type="entry name" value="Homodimeric domain of signal transducing histidine kinase"/>
    <property type="match status" value="1"/>
</dbReference>
<proteinExistence type="predicted"/>
<dbReference type="SMART" id="SM00388">
    <property type="entry name" value="HisKA"/>
    <property type="match status" value="1"/>
</dbReference>
<dbReference type="InterPro" id="IPR036097">
    <property type="entry name" value="HisK_dim/P_sf"/>
</dbReference>
<dbReference type="AlphaFoldDB" id="A0AB39YVZ9"/>
<keyword evidence="5" id="KW-0808">Transferase</keyword>
<name>A0AB39YVZ9_9MICC</name>
<comment type="catalytic activity">
    <reaction evidence="1">
        <text>ATP + protein L-histidine = ADP + protein N-phospho-L-histidine.</text>
        <dbReference type="EC" id="2.7.13.3"/>
    </reaction>
</comment>
<dbReference type="GO" id="GO:0000155">
    <property type="term" value="F:phosphorelay sensor kinase activity"/>
    <property type="evidence" value="ECO:0007669"/>
    <property type="project" value="InterPro"/>
</dbReference>
<evidence type="ECO:0000313" key="5">
    <source>
        <dbReference type="EMBL" id="XDV73806.1"/>
    </source>
</evidence>
<evidence type="ECO:0000256" key="2">
    <source>
        <dbReference type="ARBA" id="ARBA00004236"/>
    </source>
</evidence>
<dbReference type="Gene3D" id="1.10.287.130">
    <property type="match status" value="1"/>
</dbReference>
<organism evidence="5">
    <name type="scientific">Paenarthrobacter sp. AMU7</name>
    <dbReference type="NCBI Taxonomy" id="3162492"/>
    <lineage>
        <taxon>Bacteria</taxon>
        <taxon>Bacillati</taxon>
        <taxon>Actinomycetota</taxon>
        <taxon>Actinomycetes</taxon>
        <taxon>Micrococcales</taxon>
        <taxon>Micrococcaceae</taxon>
        <taxon>Paenarthrobacter</taxon>
    </lineage>
</organism>
<comment type="subcellular location">
    <subcellularLocation>
        <location evidence="2">Cell membrane</location>
    </subcellularLocation>
</comment>
<sequence>MAAASHELRTPLTSLRTNAALLRNSELPQVSKERITGALEHELIAMQSFIEDLIDLARNKESLPSSKKLISTNLFLTLPLAEGS</sequence>
<dbReference type="InterPro" id="IPR003661">
    <property type="entry name" value="HisK_dim/P_dom"/>
</dbReference>
<dbReference type="GO" id="GO:0005886">
    <property type="term" value="C:plasma membrane"/>
    <property type="evidence" value="ECO:0007669"/>
    <property type="project" value="UniProtKB-SubCell"/>
</dbReference>
<accession>A0AB39YVZ9</accession>